<keyword evidence="2" id="KW-1185">Reference proteome</keyword>
<proteinExistence type="predicted"/>
<evidence type="ECO:0000313" key="2">
    <source>
        <dbReference type="Proteomes" id="UP000037460"/>
    </source>
</evidence>
<organism evidence="1 2">
    <name type="scientific">Chrysochromulina tobinii</name>
    <dbReference type="NCBI Taxonomy" id="1460289"/>
    <lineage>
        <taxon>Eukaryota</taxon>
        <taxon>Haptista</taxon>
        <taxon>Haptophyta</taxon>
        <taxon>Prymnesiophyceae</taxon>
        <taxon>Prymnesiales</taxon>
        <taxon>Chrysochromulinaceae</taxon>
        <taxon>Chrysochromulina</taxon>
    </lineage>
</organism>
<gene>
    <name evidence="1" type="ORF">Ctob_003030</name>
</gene>
<dbReference type="Proteomes" id="UP000037460">
    <property type="component" value="Unassembled WGS sequence"/>
</dbReference>
<protein>
    <submittedName>
        <fullName evidence="1">Uncharacterized protein</fullName>
    </submittedName>
</protein>
<dbReference type="AlphaFoldDB" id="A0A0M0JE53"/>
<name>A0A0M0JE53_9EUKA</name>
<sequence>MQPPDFDKAIALLASFGATGVPSHDGDAAELVDALRVVLSHVEAESDAPVANTKLLPRGLKWCSQHLRVLHALLLPPPRPRVSYGEGPVADAWARRLGARRLLVVEILEKLVNAKRPVLTTALAEPSPPVLSAAIHVLYRHPASGVFGAAVLRLVRSALLAKPLRIALLSGGGGASGASETTSSLPALLSAALCSDEGAPGGVPLASRPLWLEMACAIDKAAATDKQAKTLLQADPRWAEVSEQLAPMRERLLPEHPSSLWKCGAPPARMGAMGGMSGEMGELIRLLRSLPTPSS</sequence>
<accession>A0A0M0JE53</accession>
<dbReference type="EMBL" id="JWZX01003044">
    <property type="protein sequence ID" value="KOO24866.1"/>
    <property type="molecule type" value="Genomic_DNA"/>
</dbReference>
<evidence type="ECO:0000313" key="1">
    <source>
        <dbReference type="EMBL" id="KOO24866.1"/>
    </source>
</evidence>
<comment type="caution">
    <text evidence="1">The sequence shown here is derived from an EMBL/GenBank/DDBJ whole genome shotgun (WGS) entry which is preliminary data.</text>
</comment>
<reference evidence="2" key="1">
    <citation type="journal article" date="2015" name="PLoS Genet.">
        <title>Genome Sequence and Transcriptome Analyses of Chrysochromulina tobin: Metabolic Tools for Enhanced Algal Fitness in the Prominent Order Prymnesiales (Haptophyceae).</title>
        <authorList>
            <person name="Hovde B.T."/>
            <person name="Deodato C.R."/>
            <person name="Hunsperger H.M."/>
            <person name="Ryken S.A."/>
            <person name="Yost W."/>
            <person name="Jha R.K."/>
            <person name="Patterson J."/>
            <person name="Monnat R.J. Jr."/>
            <person name="Barlow S.B."/>
            <person name="Starkenburg S.R."/>
            <person name="Cattolico R.A."/>
        </authorList>
    </citation>
    <scope>NUCLEOTIDE SEQUENCE</scope>
    <source>
        <strain evidence="2">CCMP291</strain>
    </source>
</reference>